<accession>A0A6C0C4Q1</accession>
<protein>
    <recommendedName>
        <fullName evidence="2">C1q domain-containing protein</fullName>
    </recommendedName>
</protein>
<proteinExistence type="predicted"/>
<sequence length="1493" mass="152311">MSNDLIPINDFIHGFNFEYNFTETNLGNNTLSGNISAFHTGGNNYDLYIHNTDNNTNDNNLHLNEIKSNIKYIYISNNNSSDLLLDAVYSTTSTNVYKFTCTLIGGTVSNISGSCIVEYVLTRGIGGGSGDITSVVAGDGLTGGAETGAATLNVVGGDGITANTDNISVSVDDSTVELSASDGSGSLRIKDSGITLSKLSNLSDMKVIGNTSGGSATPTEVSILDEDDMVSNSATSLVTQQSIKAYIDGQSGTPGGSNTQIQFNNSGAFGGSSDLTFDGTTFKIGEGHDNNGLSIFADTGKLINAGEIHTGSYIESVGYNQIKKSNDTIGNTDYGARLTLQRTGANDGNIPASSVAGNIEFTGKSLGYLVGASIKGIVDDTITSTATPMSLNFYTGSALSNGNPTSNSSFLRLSISSTGDISGTVIKDEDDMASNSATHLATQQSIKAYIDSQSTAQDLDFQGDTGGALNIDLDSETLTLAGGTGIDSVGSSNTITFNIDSTVATLTGSQSLTNKTLTSPVLNTGVSGTAILDEDNMASNSATQLATQQSIKAYVDSVAQGLHLKSSCRVATTANITLSNEQTIDGVSVSADDRVLVKDQSTGSENGIYLCKAGSWTRTTDMVVEQSANSDFTFVSEGTVNGNHGFVCTNDDSSDTIGTHALTFTQFSGAGQITAGGGLEKSGNTLSLDINNLDQETITSGDFIAFSDEGTAGAPTKRESIDDIANKFAGDGLTASSAVMTLDLKSNGGAVIESNKLAIDLGATSMTGTLAVGDGGTGATSFTDNQILYGGTTNLESSSDLTFSSNSLNLSDNTKLSLGDGPDLQIYHDGSNSYIDDTGTGSIFYRSGTQTFQNAAGSKTMAVFNGASSVDLHHNNLKKFETTSDGITVTGNVSATGFIGALTGNSDTTTALATARNIGGVSFDGTGDINLPGVNTVGNQNTSGNADTATNATTTLYITAAANNTANETVYLTFVDGATGTQQIETDTGLKYNPSTGVLTTTSVDGNITGNAATVTNGVYTNNNLSVFPALGTTSDQLRGIINNGTGTGSLVFATSPTLVTPALGTPASGNLSNCSSYPASSLSGTLSVAKGGTGAISLDNLITLGTHTTGNYVSTVANATDGGITVTGSGSESADVTVGMNINGLADSGMELITSGDCIAFSDESLINDPTKKTSIDNVATLFAGDGLASTNAVMALDLKTNGGAVIESNKLAIDLGATSITGTLSVAKGGTGASSLDNLITLGTHTTGNYVSTVANATDGGITVTGSGSESAAVTVGMNINGLATGNIASGDFIAFSDMDAAGNPTKKESIDDIATKFAGDGLTASSAVIALDLKTNGGAVIESNKLAIDLGASSITGTLANDKLPAVVSAVQDSVYIFTSSTYTDVTGLQLSITEAGTYRITAYFNFKYTSSTNRFKIRIIKNSTALLTLGSTYSSSRWGSSRGYNTYVPEVMIHVEDLVDGDTIKLQAGETSSGTLSITKSGIYAEKVA</sequence>
<organism evidence="1">
    <name type="scientific">viral metagenome</name>
    <dbReference type="NCBI Taxonomy" id="1070528"/>
    <lineage>
        <taxon>unclassified sequences</taxon>
        <taxon>metagenomes</taxon>
        <taxon>organismal metagenomes</taxon>
    </lineage>
</organism>
<evidence type="ECO:0008006" key="2">
    <source>
        <dbReference type="Google" id="ProtNLM"/>
    </source>
</evidence>
<dbReference type="EMBL" id="MN739345">
    <property type="protein sequence ID" value="QHS99587.1"/>
    <property type="molecule type" value="Genomic_DNA"/>
</dbReference>
<reference evidence="1" key="1">
    <citation type="journal article" date="2020" name="Nature">
        <title>Giant virus diversity and host interactions through global metagenomics.</title>
        <authorList>
            <person name="Schulz F."/>
            <person name="Roux S."/>
            <person name="Paez-Espino D."/>
            <person name="Jungbluth S."/>
            <person name="Walsh D.A."/>
            <person name="Denef V.J."/>
            <person name="McMahon K.D."/>
            <person name="Konstantinidis K.T."/>
            <person name="Eloe-Fadrosh E.A."/>
            <person name="Kyrpides N.C."/>
            <person name="Woyke T."/>
        </authorList>
    </citation>
    <scope>NUCLEOTIDE SEQUENCE</scope>
    <source>
        <strain evidence="1">GVMAG-M-3300020187-37</strain>
    </source>
</reference>
<evidence type="ECO:0000313" key="1">
    <source>
        <dbReference type="EMBL" id="QHS99587.1"/>
    </source>
</evidence>
<name>A0A6C0C4Q1_9ZZZZ</name>